<dbReference type="Proteomes" id="UP000005709">
    <property type="component" value="Unassembled WGS sequence"/>
</dbReference>
<reference evidence="1 2" key="1">
    <citation type="submission" date="2009-07" db="EMBL/GenBank/DDBJ databases">
        <authorList>
            <person name="Madupu R."/>
            <person name="Sebastian Y."/>
            <person name="Durkin A.S."/>
            <person name="Torralba M."/>
            <person name="Methe B."/>
            <person name="Sutton G.G."/>
            <person name="Strausberg R.L."/>
            <person name="Nelson K.E."/>
        </authorList>
    </citation>
    <scope>NUCLEOTIDE SEQUENCE [LARGE SCALE GENOMIC DNA]</scope>
    <source>
        <strain evidence="1 2">RM3268</strain>
    </source>
</reference>
<evidence type="ECO:0000313" key="2">
    <source>
        <dbReference type="Proteomes" id="UP000005709"/>
    </source>
</evidence>
<comment type="caution">
    <text evidence="1">The sequence shown here is derived from an EMBL/GenBank/DDBJ whole genome shotgun (WGS) entry which is preliminary data.</text>
</comment>
<sequence length="37" mass="4186">MNQNLPVALNFINLAALLYNFKCRAICGEIKFEAKDV</sequence>
<gene>
    <name evidence="1" type="ORF">CAMGR0001_2482</name>
</gene>
<organism evidence="1 2">
    <name type="scientific">Campylobacter gracilis RM3268</name>
    <dbReference type="NCBI Taxonomy" id="553220"/>
    <lineage>
        <taxon>Bacteria</taxon>
        <taxon>Pseudomonadati</taxon>
        <taxon>Campylobacterota</taxon>
        <taxon>Epsilonproteobacteria</taxon>
        <taxon>Campylobacterales</taxon>
        <taxon>Campylobacteraceae</taxon>
        <taxon>Campylobacter</taxon>
    </lineage>
</organism>
<evidence type="ECO:0000313" key="1">
    <source>
        <dbReference type="EMBL" id="EEV18475.1"/>
    </source>
</evidence>
<name>C8PFC9_9BACT</name>
<dbReference type="EMBL" id="ACYG01000011">
    <property type="protein sequence ID" value="EEV18475.1"/>
    <property type="molecule type" value="Genomic_DNA"/>
</dbReference>
<keyword evidence="2" id="KW-1185">Reference proteome</keyword>
<dbReference type="AlphaFoldDB" id="C8PFC9"/>
<accession>C8PFC9</accession>
<proteinExistence type="predicted"/>
<protein>
    <submittedName>
        <fullName evidence="1">Uncharacterized protein</fullName>
    </submittedName>
</protein>